<dbReference type="AlphaFoldDB" id="A0A4W2F5K0"/>
<feature type="domain" description="Ribosomal eL28/Mak16" evidence="6">
    <location>
        <begin position="5"/>
        <end position="52"/>
    </location>
</feature>
<dbReference type="GO" id="GO:1990904">
    <property type="term" value="C:ribonucleoprotein complex"/>
    <property type="evidence" value="ECO:0007669"/>
    <property type="project" value="UniProtKB-KW"/>
</dbReference>
<keyword evidence="3" id="KW-0687">Ribonucleoprotein</keyword>
<dbReference type="GO" id="GO:0003735">
    <property type="term" value="F:structural constituent of ribosome"/>
    <property type="evidence" value="ECO:0007669"/>
    <property type="project" value="InterPro"/>
</dbReference>
<dbReference type="Pfam" id="PF01778">
    <property type="entry name" value="Ribosomal_L28e"/>
    <property type="match status" value="1"/>
</dbReference>
<keyword evidence="2" id="KW-0689">Ribosomal protein</keyword>
<sequence>MSVHLQWMVVRNCYSFLIKTTNRHTARKPNNLKAHNSSCYDGLIHYKRVGVMPGPPLAASGIRTSTARICAWPPSAESGLSSATRSL</sequence>
<dbReference type="GeneTree" id="ENSGT01030000236423"/>
<evidence type="ECO:0000256" key="1">
    <source>
        <dbReference type="ARBA" id="ARBA00007926"/>
    </source>
</evidence>
<proteinExistence type="inferred from homology"/>
<evidence type="ECO:0000256" key="4">
    <source>
        <dbReference type="ARBA" id="ARBA00035223"/>
    </source>
</evidence>
<evidence type="ECO:0000259" key="6">
    <source>
        <dbReference type="Pfam" id="PF01778"/>
    </source>
</evidence>
<dbReference type="PANTHER" id="PTHR10544">
    <property type="entry name" value="60S RIBOSOMAL PROTEIN L28"/>
    <property type="match status" value="1"/>
</dbReference>
<comment type="similarity">
    <text evidence="1">Belongs to the eukaryotic ribosomal protein eL28 family.</text>
</comment>
<reference evidence="7" key="2">
    <citation type="submission" date="2025-08" db="UniProtKB">
        <authorList>
            <consortium name="Ensembl"/>
        </authorList>
    </citation>
    <scope>IDENTIFICATION</scope>
</reference>
<reference evidence="7 8" key="1">
    <citation type="submission" date="2018-11" db="EMBL/GenBank/DDBJ databases">
        <title>Haplotype-resolved cattle genomes.</title>
        <authorList>
            <person name="Low W.Y."/>
            <person name="Tearle R."/>
            <person name="Bickhart D.M."/>
            <person name="Rosen B.D."/>
            <person name="Koren S."/>
            <person name="Rhie A."/>
            <person name="Hiendleder S."/>
            <person name="Phillippy A.M."/>
            <person name="Smith T.P.L."/>
            <person name="Williams J.L."/>
        </authorList>
    </citation>
    <scope>NUCLEOTIDE SEQUENCE [LARGE SCALE GENOMIC DNA]</scope>
</reference>
<dbReference type="InterPro" id="IPR002672">
    <property type="entry name" value="Ribosomal_eL28"/>
</dbReference>
<evidence type="ECO:0000313" key="7">
    <source>
        <dbReference type="Ensembl" id="ENSBIXP00005000497.1"/>
    </source>
</evidence>
<name>A0A4W2F5K0_BOBOX</name>
<evidence type="ECO:0000256" key="5">
    <source>
        <dbReference type="ARBA" id="ARBA00035330"/>
    </source>
</evidence>
<accession>A0A4W2F5K0</accession>
<dbReference type="InterPro" id="IPR029004">
    <property type="entry name" value="Ribosomal_eL28/Mak16"/>
</dbReference>
<evidence type="ECO:0000256" key="2">
    <source>
        <dbReference type="ARBA" id="ARBA00022980"/>
    </source>
</evidence>
<dbReference type="Ensembl" id="ENSBIXT00005000199.1">
    <property type="protein sequence ID" value="ENSBIXP00005000497.1"/>
    <property type="gene ID" value="ENSBIXG00005030156.1"/>
</dbReference>
<dbReference type="Gene3D" id="3.30.390.110">
    <property type="match status" value="1"/>
</dbReference>
<evidence type="ECO:0000256" key="3">
    <source>
        <dbReference type="ARBA" id="ARBA00023274"/>
    </source>
</evidence>
<organism evidence="7 8">
    <name type="scientific">Bos indicus x Bos taurus</name>
    <name type="common">Hybrid cattle</name>
    <dbReference type="NCBI Taxonomy" id="30522"/>
    <lineage>
        <taxon>Eukaryota</taxon>
        <taxon>Metazoa</taxon>
        <taxon>Chordata</taxon>
        <taxon>Craniata</taxon>
        <taxon>Vertebrata</taxon>
        <taxon>Euteleostomi</taxon>
        <taxon>Mammalia</taxon>
        <taxon>Eutheria</taxon>
        <taxon>Laurasiatheria</taxon>
        <taxon>Artiodactyla</taxon>
        <taxon>Ruminantia</taxon>
        <taxon>Pecora</taxon>
        <taxon>Bovidae</taxon>
        <taxon>Bovinae</taxon>
        <taxon>Bos</taxon>
    </lineage>
</organism>
<dbReference type="GO" id="GO:0006412">
    <property type="term" value="P:translation"/>
    <property type="evidence" value="ECO:0007669"/>
    <property type="project" value="InterPro"/>
</dbReference>
<evidence type="ECO:0000313" key="8">
    <source>
        <dbReference type="Proteomes" id="UP000429181"/>
    </source>
</evidence>
<protein>
    <recommendedName>
        <fullName evidence="4">Large ribosomal subunit protein eL28</fullName>
    </recommendedName>
    <alternativeName>
        <fullName evidence="5">60S ribosomal protein L28</fullName>
    </alternativeName>
</protein>
<dbReference type="GO" id="GO:0005840">
    <property type="term" value="C:ribosome"/>
    <property type="evidence" value="ECO:0007669"/>
    <property type="project" value="UniProtKB-KW"/>
</dbReference>
<dbReference type="Proteomes" id="UP000429181">
    <property type="component" value="Chromosome 9"/>
</dbReference>